<keyword evidence="4" id="KW-1185">Reference proteome</keyword>
<evidence type="ECO:0000313" key="4">
    <source>
        <dbReference type="Proteomes" id="UP000281094"/>
    </source>
</evidence>
<feature type="compositionally biased region" description="Basic and acidic residues" evidence="1">
    <location>
        <begin position="286"/>
        <end position="299"/>
    </location>
</feature>
<sequence length="570" mass="61391">MLSGLLKKKKKTEEPEKAQLSRDEVGSRLKGIFKDSTSEPALADEKDTALKRRAASAAAAALDEGEVQDTDESDDLARVEKADAEVQAIAAPVKRARPRRADSGPNFRDIGRDIQAHLATLRNANADIQDFLSAHPLSPLKETNAVSEESSDEGDQRPEASAEAAVAEETLPMTEAVDQPMPTAEGSALSSEAEQGKVEEETASISEAASIAETDDVSEGGLIESPHETRSGVDADDIVAGETDEEPAADAEPHRMIEAPSMAPDVSDIADENAAEPSYEDAGSVTEEKPKAAYKDPGHMGDQIASMTPEEHHERLRRLEEMVTLGFDNNDDDGLASEDDDASQSATPDETTARDQMEAISGDMEPGHPDDNDAPAAEMDEEGSHIAIPLMLSDEVMEQDDDTAAHELNAQICDFLLFDALAMPEELSKQAFMGWSVDFLWRNTTEGGLARFAHHATDREEIWYAVIAGLEAVEAENHLRVVEALQALLAQDAELSEALASDPEAGAGVEVLQELDEAFAEAEEEMSLPHAIGGWLKSQDNLEVLDTESLRSKVSSYAELPELRSRGEGE</sequence>
<proteinExistence type="predicted"/>
<dbReference type="Pfam" id="PF14300">
    <property type="entry name" value="DMP19"/>
    <property type="match status" value="1"/>
</dbReference>
<feature type="compositionally biased region" description="Acidic residues" evidence="1">
    <location>
        <begin position="234"/>
        <end position="249"/>
    </location>
</feature>
<protein>
    <recommendedName>
        <fullName evidence="2">DNA mimic protein DMP19 C-terminal domain-containing protein</fullName>
    </recommendedName>
</protein>
<evidence type="ECO:0000259" key="2">
    <source>
        <dbReference type="Pfam" id="PF14300"/>
    </source>
</evidence>
<dbReference type="RefSeq" id="WP_121645106.1">
    <property type="nucleotide sequence ID" value="NZ_RCWN01000001.1"/>
</dbReference>
<feature type="region of interest" description="Disordered" evidence="1">
    <location>
        <begin position="135"/>
        <end position="256"/>
    </location>
</feature>
<dbReference type="AlphaFoldDB" id="A0A3L7JEY7"/>
<dbReference type="InterPro" id="IPR025402">
    <property type="entry name" value="DMP19_C"/>
</dbReference>
<dbReference type="EMBL" id="RCWN01000001">
    <property type="protein sequence ID" value="RLQ88141.1"/>
    <property type="molecule type" value="Genomic_DNA"/>
</dbReference>
<reference evidence="3 4" key="1">
    <citation type="submission" date="2018-10" db="EMBL/GenBank/DDBJ databases">
        <title>Notoacmeibacter sp. M2BS9Y-3-1, whole genome shotgun sequence.</title>
        <authorList>
            <person name="Tuo L."/>
        </authorList>
    </citation>
    <scope>NUCLEOTIDE SEQUENCE [LARGE SCALE GENOMIC DNA]</scope>
    <source>
        <strain evidence="3 4">M2BS9Y-3-1</strain>
    </source>
</reference>
<feature type="region of interest" description="Disordered" evidence="1">
    <location>
        <begin position="1"/>
        <end position="46"/>
    </location>
</feature>
<evidence type="ECO:0000313" key="3">
    <source>
        <dbReference type="EMBL" id="RLQ88141.1"/>
    </source>
</evidence>
<feature type="compositionally biased region" description="Acidic residues" evidence="1">
    <location>
        <begin position="329"/>
        <end position="342"/>
    </location>
</feature>
<feature type="compositionally biased region" description="Low complexity" evidence="1">
    <location>
        <begin position="203"/>
        <end position="212"/>
    </location>
</feature>
<organism evidence="3 4">
    <name type="scientific">Notoacmeibacter ruber</name>
    <dbReference type="NCBI Taxonomy" id="2670375"/>
    <lineage>
        <taxon>Bacteria</taxon>
        <taxon>Pseudomonadati</taxon>
        <taxon>Pseudomonadota</taxon>
        <taxon>Alphaproteobacteria</taxon>
        <taxon>Hyphomicrobiales</taxon>
        <taxon>Notoacmeibacteraceae</taxon>
        <taxon>Notoacmeibacter</taxon>
    </lineage>
</organism>
<feature type="region of interest" description="Disordered" evidence="1">
    <location>
        <begin position="268"/>
        <end position="314"/>
    </location>
</feature>
<dbReference type="Proteomes" id="UP000281094">
    <property type="component" value="Unassembled WGS sequence"/>
</dbReference>
<feature type="compositionally biased region" description="Basic residues" evidence="1">
    <location>
        <begin position="1"/>
        <end position="10"/>
    </location>
</feature>
<comment type="caution">
    <text evidence="3">The sequence shown here is derived from an EMBL/GenBank/DDBJ whole genome shotgun (WGS) entry which is preliminary data.</text>
</comment>
<evidence type="ECO:0000256" key="1">
    <source>
        <dbReference type="SAM" id="MobiDB-lite"/>
    </source>
</evidence>
<feature type="domain" description="DNA mimic protein DMP19 C-terminal" evidence="2">
    <location>
        <begin position="425"/>
        <end position="537"/>
    </location>
</feature>
<name>A0A3L7JEY7_9HYPH</name>
<accession>A0A3L7JEY7</accession>
<feature type="compositionally biased region" description="Basic and acidic residues" evidence="1">
    <location>
        <begin position="11"/>
        <end position="46"/>
    </location>
</feature>
<feature type="region of interest" description="Disordered" evidence="1">
    <location>
        <begin position="326"/>
        <end position="380"/>
    </location>
</feature>
<gene>
    <name evidence="3" type="ORF">D8780_07950</name>
</gene>